<evidence type="ECO:0000313" key="1">
    <source>
        <dbReference type="EMBL" id="MCL1125046.1"/>
    </source>
</evidence>
<sequence length="145" mass="17034">MKQKNIDIETWKRKSHFKFFTSSVGSVRLSLTQPLDVTQLVTFCRQQSQKQKKYLPIADFIHRHDILNISCYPWGDFTCIQVKPVQQDTCETGIPFIAWGQYQQQDERLIMSLHMEVNHCFLDAIHLYQYKAALEAKINSLAIRL</sequence>
<dbReference type="InterPro" id="IPR023213">
    <property type="entry name" value="CAT-like_dom_sf"/>
</dbReference>
<dbReference type="InterPro" id="IPR001707">
    <property type="entry name" value="Cmp_AcTrfase"/>
</dbReference>
<keyword evidence="2" id="KW-1185">Reference proteome</keyword>
<proteinExistence type="predicted"/>
<dbReference type="SMART" id="SM01059">
    <property type="entry name" value="CAT"/>
    <property type="match status" value="1"/>
</dbReference>
<reference evidence="1 2" key="1">
    <citation type="submission" date="2022-01" db="EMBL/GenBank/DDBJ databases">
        <title>Whole genome-based taxonomy of the Shewanellaceae.</title>
        <authorList>
            <person name="Martin-Rodriguez A.J."/>
        </authorList>
    </citation>
    <scope>NUCLEOTIDE SEQUENCE [LARGE SCALE GENOMIC DNA]</scope>
    <source>
        <strain evidence="1 2">DSM 17177</strain>
    </source>
</reference>
<dbReference type="PANTHER" id="PTHR38474">
    <property type="entry name" value="SLR0299 PROTEIN"/>
    <property type="match status" value="1"/>
</dbReference>
<organism evidence="1 2">
    <name type="scientific">Shewanella surugensis</name>
    <dbReference type="NCBI Taxonomy" id="212020"/>
    <lineage>
        <taxon>Bacteria</taxon>
        <taxon>Pseudomonadati</taxon>
        <taxon>Pseudomonadota</taxon>
        <taxon>Gammaproteobacteria</taxon>
        <taxon>Alteromonadales</taxon>
        <taxon>Shewanellaceae</taxon>
        <taxon>Shewanella</taxon>
    </lineage>
</organism>
<dbReference type="SUPFAM" id="SSF52777">
    <property type="entry name" value="CoA-dependent acyltransferases"/>
    <property type="match status" value="1"/>
</dbReference>
<accession>A0ABT0LCZ8</accession>
<evidence type="ECO:0000313" key="2">
    <source>
        <dbReference type="Proteomes" id="UP001203423"/>
    </source>
</evidence>
<dbReference type="Gene3D" id="3.30.559.10">
    <property type="entry name" value="Chloramphenicol acetyltransferase-like domain"/>
    <property type="match status" value="1"/>
</dbReference>
<comment type="caution">
    <text evidence="1">The sequence shown here is derived from an EMBL/GenBank/DDBJ whole genome shotgun (WGS) entry which is preliminary data.</text>
</comment>
<dbReference type="PANTHER" id="PTHR38474:SF1">
    <property type="entry name" value="SLR0299 PROTEIN"/>
    <property type="match status" value="1"/>
</dbReference>
<gene>
    <name evidence="1" type="ORF">L2764_11305</name>
</gene>
<dbReference type="Proteomes" id="UP001203423">
    <property type="component" value="Unassembled WGS sequence"/>
</dbReference>
<dbReference type="EMBL" id="JAKIKS010000038">
    <property type="protein sequence ID" value="MCL1125046.1"/>
    <property type="molecule type" value="Genomic_DNA"/>
</dbReference>
<dbReference type="RefSeq" id="WP_248940320.1">
    <property type="nucleotide sequence ID" value="NZ_JAKIKS010000038.1"/>
</dbReference>
<protein>
    <submittedName>
        <fullName evidence="1">CatA-like O-acetyltransferase</fullName>
    </submittedName>
</protein>
<dbReference type="Pfam" id="PF00302">
    <property type="entry name" value="CAT"/>
    <property type="match status" value="1"/>
</dbReference>
<name>A0ABT0LCZ8_9GAMM</name>